<evidence type="ECO:0000313" key="5">
    <source>
        <dbReference type="Proteomes" id="UP000638353"/>
    </source>
</evidence>
<feature type="transmembrane region" description="Helical" evidence="2">
    <location>
        <begin position="161"/>
        <end position="194"/>
    </location>
</feature>
<keyword evidence="2" id="KW-1133">Transmembrane helix</keyword>
<evidence type="ECO:0000259" key="3">
    <source>
        <dbReference type="Pfam" id="PF25231"/>
    </source>
</evidence>
<organism evidence="4 5">
    <name type="scientific">Streptomyces finlayi</name>
    <dbReference type="NCBI Taxonomy" id="67296"/>
    <lineage>
        <taxon>Bacteria</taxon>
        <taxon>Bacillati</taxon>
        <taxon>Actinomycetota</taxon>
        <taxon>Actinomycetes</taxon>
        <taxon>Kitasatosporales</taxon>
        <taxon>Streptomycetaceae</taxon>
        <taxon>Streptomyces</taxon>
    </lineage>
</organism>
<evidence type="ECO:0000256" key="2">
    <source>
        <dbReference type="SAM" id="Phobius"/>
    </source>
</evidence>
<dbReference type="Pfam" id="PF25231">
    <property type="entry name" value="DUF7847"/>
    <property type="match status" value="1"/>
</dbReference>
<feature type="transmembrane region" description="Helical" evidence="2">
    <location>
        <begin position="106"/>
        <end position="130"/>
    </location>
</feature>
<reference evidence="4" key="2">
    <citation type="submission" date="2020-09" db="EMBL/GenBank/DDBJ databases">
        <authorList>
            <person name="Sun Q."/>
            <person name="Ohkuma M."/>
        </authorList>
    </citation>
    <scope>NUCLEOTIDE SEQUENCE</scope>
    <source>
        <strain evidence="4">JCM 4637</strain>
    </source>
</reference>
<dbReference type="InterPro" id="IPR057169">
    <property type="entry name" value="DUF7847"/>
</dbReference>
<name>A0A918WXP6_9ACTN</name>
<dbReference type="Proteomes" id="UP000638353">
    <property type="component" value="Unassembled WGS sequence"/>
</dbReference>
<feature type="transmembrane region" description="Helical" evidence="2">
    <location>
        <begin position="206"/>
        <end position="236"/>
    </location>
</feature>
<evidence type="ECO:0000313" key="4">
    <source>
        <dbReference type="EMBL" id="GHC93592.1"/>
    </source>
</evidence>
<protein>
    <recommendedName>
        <fullName evidence="3">DUF7847 domain-containing protein</fullName>
    </recommendedName>
</protein>
<dbReference type="EMBL" id="BMVC01000005">
    <property type="protein sequence ID" value="GHC93592.1"/>
    <property type="molecule type" value="Genomic_DNA"/>
</dbReference>
<proteinExistence type="predicted"/>
<feature type="domain" description="DUF7847" evidence="3">
    <location>
        <begin position="67"/>
        <end position="336"/>
    </location>
</feature>
<feature type="compositionally biased region" description="Pro residues" evidence="1">
    <location>
        <begin position="22"/>
        <end position="32"/>
    </location>
</feature>
<dbReference type="AlphaFoldDB" id="A0A918WXP6"/>
<keyword evidence="2" id="KW-0472">Membrane</keyword>
<feature type="transmembrane region" description="Helical" evidence="2">
    <location>
        <begin position="279"/>
        <end position="297"/>
    </location>
</feature>
<sequence>MTYPGGPHQGPPPGPGWGGGWAPPPPPPPKPGVIPLQPLAVSDVLGGTFSAFGRHWKPLIGIAALVHGAALLLVGGAAALAFWGHVDTFHALERAGRNDSPVGSEVTTLAVSFGLVAVLGAVCLLFATAVSHAASTVALQEAVLGRPTTFRGVWRRAVRRVPAVAGTLLIPALSLLVLMALFLTGYIALMLAYVEDVGGSAANWLAAVGVLGALLFVPVAVWLWVSFAFAPAIAVFESAGPMQALRRSARLVKGSWWRIFGISLLVYVMAWMASWLIQIPFSVLSIFSLIPSMAAVAPNAGEELTAVQVILSMSGYLLITLLGSFVSQIVVIFFPQLATGLLYVDQRIRRENLAPSLAEAAFGPPPPQH</sequence>
<reference evidence="4" key="1">
    <citation type="journal article" date="2014" name="Int. J. Syst. Evol. Microbiol.">
        <title>Complete genome sequence of Corynebacterium casei LMG S-19264T (=DSM 44701T), isolated from a smear-ripened cheese.</title>
        <authorList>
            <consortium name="US DOE Joint Genome Institute (JGI-PGF)"/>
            <person name="Walter F."/>
            <person name="Albersmeier A."/>
            <person name="Kalinowski J."/>
            <person name="Ruckert C."/>
        </authorList>
    </citation>
    <scope>NUCLEOTIDE SEQUENCE</scope>
    <source>
        <strain evidence="4">JCM 4637</strain>
    </source>
</reference>
<feature type="transmembrane region" description="Helical" evidence="2">
    <location>
        <begin position="256"/>
        <end position="273"/>
    </location>
</feature>
<gene>
    <name evidence="4" type="ORF">GCM10010334_30860</name>
</gene>
<feature type="region of interest" description="Disordered" evidence="1">
    <location>
        <begin position="1"/>
        <end position="33"/>
    </location>
</feature>
<feature type="transmembrane region" description="Helical" evidence="2">
    <location>
        <begin position="309"/>
        <end position="334"/>
    </location>
</feature>
<keyword evidence="2" id="KW-0812">Transmembrane</keyword>
<accession>A0A918WXP6</accession>
<feature type="transmembrane region" description="Helical" evidence="2">
    <location>
        <begin position="59"/>
        <end position="86"/>
    </location>
</feature>
<comment type="caution">
    <text evidence="4">The sequence shown here is derived from an EMBL/GenBank/DDBJ whole genome shotgun (WGS) entry which is preliminary data.</text>
</comment>
<evidence type="ECO:0000256" key="1">
    <source>
        <dbReference type="SAM" id="MobiDB-lite"/>
    </source>
</evidence>